<dbReference type="GO" id="GO:0003723">
    <property type="term" value="F:RNA binding"/>
    <property type="evidence" value="ECO:0007669"/>
    <property type="project" value="InterPro"/>
</dbReference>
<evidence type="ECO:0000313" key="7">
    <source>
        <dbReference type="EMBL" id="KAK8390360.1"/>
    </source>
</evidence>
<feature type="domain" description="TRUD" evidence="6">
    <location>
        <begin position="540"/>
        <end position="887"/>
    </location>
</feature>
<keyword evidence="3" id="KW-0413">Isomerase</keyword>
<feature type="compositionally biased region" description="Polar residues" evidence="5">
    <location>
        <begin position="89"/>
        <end position="101"/>
    </location>
</feature>
<accession>A0AAW0TUW8</accession>
<feature type="compositionally biased region" description="Basic and acidic residues" evidence="5">
    <location>
        <begin position="59"/>
        <end position="81"/>
    </location>
</feature>
<organism evidence="7 8">
    <name type="scientific">Scylla paramamosain</name>
    <name type="common">Mud crab</name>
    <dbReference type="NCBI Taxonomy" id="85552"/>
    <lineage>
        <taxon>Eukaryota</taxon>
        <taxon>Metazoa</taxon>
        <taxon>Ecdysozoa</taxon>
        <taxon>Arthropoda</taxon>
        <taxon>Crustacea</taxon>
        <taxon>Multicrustacea</taxon>
        <taxon>Malacostraca</taxon>
        <taxon>Eumalacostraca</taxon>
        <taxon>Eucarida</taxon>
        <taxon>Decapoda</taxon>
        <taxon>Pleocyemata</taxon>
        <taxon>Brachyura</taxon>
        <taxon>Eubrachyura</taxon>
        <taxon>Portunoidea</taxon>
        <taxon>Portunidae</taxon>
        <taxon>Portuninae</taxon>
        <taxon>Scylla</taxon>
    </lineage>
</organism>
<dbReference type="PROSITE" id="PS50984">
    <property type="entry name" value="TRUD"/>
    <property type="match status" value="1"/>
</dbReference>
<keyword evidence="8" id="KW-1185">Reference proteome</keyword>
<evidence type="ECO:0000259" key="6">
    <source>
        <dbReference type="PROSITE" id="PS50984"/>
    </source>
</evidence>
<dbReference type="Pfam" id="PF01142">
    <property type="entry name" value="TruD"/>
    <property type="match status" value="2"/>
</dbReference>
<feature type="compositionally biased region" description="Acidic residues" evidence="5">
    <location>
        <begin position="784"/>
        <end position="796"/>
    </location>
</feature>
<dbReference type="GO" id="GO:0001522">
    <property type="term" value="P:pseudouridine synthesis"/>
    <property type="evidence" value="ECO:0007669"/>
    <property type="project" value="InterPro"/>
</dbReference>
<feature type="region of interest" description="Disordered" evidence="5">
    <location>
        <begin position="999"/>
        <end position="1065"/>
    </location>
</feature>
<dbReference type="Gene3D" id="3.30.2350.20">
    <property type="entry name" value="TruD, catalytic domain"/>
    <property type="match status" value="2"/>
</dbReference>
<dbReference type="PANTHER" id="PTHR13326:SF31">
    <property type="entry name" value="PSEUDOURIDYLATE SYNTHASE 7 HOMOLOG"/>
    <property type="match status" value="1"/>
</dbReference>
<gene>
    <name evidence="7" type="ORF">O3P69_010205</name>
</gene>
<feature type="region of interest" description="Disordered" evidence="5">
    <location>
        <begin position="730"/>
        <end position="761"/>
    </location>
</feature>
<feature type="compositionally biased region" description="Basic and acidic residues" evidence="5">
    <location>
        <begin position="738"/>
        <end position="761"/>
    </location>
</feature>
<dbReference type="Proteomes" id="UP001487740">
    <property type="component" value="Unassembled WGS sequence"/>
</dbReference>
<reference evidence="7 8" key="1">
    <citation type="submission" date="2023-03" db="EMBL/GenBank/DDBJ databases">
        <title>High-quality genome of Scylla paramamosain provides insights in environmental adaptation.</title>
        <authorList>
            <person name="Zhang L."/>
        </authorList>
    </citation>
    <scope>NUCLEOTIDE SEQUENCE [LARGE SCALE GENOMIC DNA]</scope>
    <source>
        <strain evidence="7">LZ_2023a</strain>
        <tissue evidence="7">Muscle</tissue>
    </source>
</reference>
<feature type="compositionally biased region" description="Basic and acidic residues" evidence="5">
    <location>
        <begin position="1"/>
        <end position="12"/>
    </location>
</feature>
<feature type="compositionally biased region" description="Basic and acidic residues" evidence="5">
    <location>
        <begin position="318"/>
        <end position="349"/>
    </location>
</feature>
<evidence type="ECO:0000256" key="1">
    <source>
        <dbReference type="ARBA" id="ARBA00007953"/>
    </source>
</evidence>
<sequence>MPSSSDTDKMEGVEAVDSVSQGTEAAEAGTEVVTQDDVVGGTAACVKTEGKATAPSVKAEGKACEPSVKAEGEASEPSEKAEGEDEASSENTDNPGSSTQTLKKEVDEEKGDGEGKGEEVEGTTKKDAKPEPRKSVEKNVGITEYAGDHAGFFGIIKQRYCDFIVNEVNSGGEIVCITEQMVPHEPEEIPCEPVDLPPELTPEKIKELNKLAGVREPLRLSRVPPPSLGSEAVGGADEEAGKADESLDTDTEKVLEDQDTSMKDESEKEKEYTSMEEEGEKEYEEKEKMEEHEDDDDEEDHENEEEEEEHMQDEDEEAGMKEKSEESEAQAKDSDQKERTERENGESVKPKTSPKPRAHEVLINVDKIDKEGRTAIHRAVKAKYRTVDSVYRELPDGSRYIVVRRKKGESASAIRRDKSLWPKAQMYTTFVLYKENVDTMEAINHIAWKIRVKPNNFGYAGTKDKRAKTSQLVSVSRVPPHKLWNATRFHRGIELGNFRFRPTPQKLGQLRGNHFRIVLREVKGADELITSAIESLKVRGFINYYGPQRFGTTSIPTHTIGKELLKSNWQQAINLILLPRENDIPELNRCRKKWKKTGDADAALRSLPKGWESSVEAQLLKGLVQLNSNDLVGALGRIPRNTRLLYLHAYQSFLWNTVASRRIQKYGLKVLPGDIVRVKDHTAVEEELPVTTPFDSQGSGGEGEKVGTHWWNEEVTRAVQEKKEAYALKMQTEGVSEEEQKERRRRYQEAKQRAKKVVRESKRKSEEELRKYWAKLETLPPQALEDESNDGNESDAENGTKEDKVAVEGEASTKPPNLHFLTEEEAEKTDICEVLLPLPGYNVEYPKNEMKEWYEELLQADGLSFDSLKHRVKAYAVGGVYRRLLVRPSNVAGTICYYRDPTKPLIQSDIDKLRGIDVKDNVLTEGPNKGVIVEMTLPSSSYATVALRELLKMETSSQFQATLNTVEYTPRNRDFSSRRGRGGGREDVGVWRVQGQGYRGSWRGHGDGGPWHQGRGRGGDRGGYRGGFRGGRDYGWGGGRGGWRGRGEKRPRRGGDMWNPKRGRF</sequence>
<evidence type="ECO:0000313" key="8">
    <source>
        <dbReference type="Proteomes" id="UP001487740"/>
    </source>
</evidence>
<dbReference type="GO" id="GO:0005634">
    <property type="term" value="C:nucleus"/>
    <property type="evidence" value="ECO:0007669"/>
    <property type="project" value="TreeGrafter"/>
</dbReference>
<name>A0AAW0TUW8_SCYPA</name>
<feature type="region of interest" description="Disordered" evidence="5">
    <location>
        <begin position="217"/>
        <end position="361"/>
    </location>
</feature>
<feature type="compositionally biased region" description="Gly residues" evidence="5">
    <location>
        <begin position="1024"/>
        <end position="1044"/>
    </location>
</feature>
<dbReference type="CDD" id="cd02576">
    <property type="entry name" value="PseudoU_synth_ScPUS7"/>
    <property type="match status" value="1"/>
</dbReference>
<protein>
    <recommendedName>
        <fullName evidence="6">TRUD domain-containing protein</fullName>
    </recommendedName>
</protein>
<feature type="compositionally biased region" description="Basic and acidic residues" evidence="5">
    <location>
        <begin position="102"/>
        <end position="135"/>
    </location>
</feature>
<evidence type="ECO:0000256" key="5">
    <source>
        <dbReference type="SAM" id="MobiDB-lite"/>
    </source>
</evidence>
<feature type="compositionally biased region" description="Acidic residues" evidence="5">
    <location>
        <begin position="292"/>
        <end position="317"/>
    </location>
</feature>
<dbReference type="NCBIfam" id="TIGR00094">
    <property type="entry name" value="tRNA_TruD_broad"/>
    <property type="match status" value="1"/>
</dbReference>
<comment type="catalytic activity">
    <reaction evidence="4">
        <text>a uridine in tRNA = a pseudouridine in tRNA</text>
        <dbReference type="Rhea" id="RHEA:54572"/>
        <dbReference type="Rhea" id="RHEA-COMP:13339"/>
        <dbReference type="Rhea" id="RHEA-COMP:13934"/>
        <dbReference type="ChEBI" id="CHEBI:65314"/>
        <dbReference type="ChEBI" id="CHEBI:65315"/>
    </reaction>
</comment>
<keyword evidence="2" id="KW-0819">tRNA processing</keyword>
<dbReference type="SUPFAM" id="SSF55120">
    <property type="entry name" value="Pseudouridine synthase"/>
    <property type="match status" value="2"/>
</dbReference>
<comment type="caution">
    <text evidence="7">The sequence shown here is derived from an EMBL/GenBank/DDBJ whole genome shotgun (WGS) entry which is preliminary data.</text>
</comment>
<dbReference type="InterPro" id="IPR020103">
    <property type="entry name" value="PsdUridine_synth_cat_dom_sf"/>
</dbReference>
<feature type="compositionally biased region" description="Basic and acidic residues" evidence="5">
    <location>
        <begin position="239"/>
        <end position="273"/>
    </location>
</feature>
<feature type="region of interest" description="Disordered" evidence="5">
    <location>
        <begin position="779"/>
        <end position="809"/>
    </location>
</feature>
<evidence type="ECO:0000256" key="2">
    <source>
        <dbReference type="ARBA" id="ARBA00022694"/>
    </source>
</evidence>
<dbReference type="AlphaFoldDB" id="A0AAW0TUW8"/>
<feature type="region of interest" description="Disordered" evidence="5">
    <location>
        <begin position="1"/>
        <end position="135"/>
    </location>
</feature>
<evidence type="ECO:0000256" key="3">
    <source>
        <dbReference type="ARBA" id="ARBA00023235"/>
    </source>
</evidence>
<dbReference type="InterPro" id="IPR001656">
    <property type="entry name" value="PsdUridine_synth_TruD"/>
</dbReference>
<evidence type="ECO:0000256" key="4">
    <source>
        <dbReference type="ARBA" id="ARBA00036943"/>
    </source>
</evidence>
<dbReference type="EMBL" id="JARAKH010000025">
    <property type="protein sequence ID" value="KAK8390360.1"/>
    <property type="molecule type" value="Genomic_DNA"/>
</dbReference>
<dbReference type="InterPro" id="IPR042214">
    <property type="entry name" value="TruD_catalytic"/>
</dbReference>
<dbReference type="GO" id="GO:0009982">
    <property type="term" value="F:pseudouridine synthase activity"/>
    <property type="evidence" value="ECO:0007669"/>
    <property type="project" value="InterPro"/>
</dbReference>
<feature type="compositionally biased region" description="Basic and acidic residues" evidence="5">
    <location>
        <begin position="798"/>
        <end position="807"/>
    </location>
</feature>
<dbReference type="InterPro" id="IPR011760">
    <property type="entry name" value="PsdUridine_synth_TruD_insert"/>
</dbReference>
<dbReference type="PANTHER" id="PTHR13326">
    <property type="entry name" value="TRNA PSEUDOURIDINE SYNTHASE D"/>
    <property type="match status" value="1"/>
</dbReference>
<proteinExistence type="inferred from homology"/>
<comment type="similarity">
    <text evidence="1">Belongs to the pseudouridine synthase TruD family.</text>
</comment>
<dbReference type="GO" id="GO:0008033">
    <property type="term" value="P:tRNA processing"/>
    <property type="evidence" value="ECO:0007669"/>
    <property type="project" value="UniProtKB-KW"/>
</dbReference>